<comment type="caution">
    <text evidence="5">The sequence shown here is derived from an EMBL/GenBank/DDBJ whole genome shotgun (WGS) entry which is preliminary data.</text>
</comment>
<dbReference type="CDD" id="cd01821">
    <property type="entry name" value="Rhamnogalacturan_acetylesterase_like"/>
    <property type="match status" value="1"/>
</dbReference>
<feature type="signal peptide" evidence="3">
    <location>
        <begin position="1"/>
        <end position="21"/>
    </location>
</feature>
<dbReference type="OrthoDB" id="9807041at2"/>
<sequence>MKKYCYLLLCLVALCSSFVIYHEQRKPTIFLIGDSTVRHGSHGNGDEDGRWGWGSFLHNLFDTTKVTIENRALGGTSSRSYVATGLWEKTLARIKPGDFVIMQFGHNDNGKNTVKGNGDDTIHAINPKTNEMEVIHSFGWNMRKYMEETKAKGATPIVCSLVPRNRWTNGKVNRDDHAHGEWARLAAEQEGVAFIDLNTMIADHYDQLGQDKVLGTYFTSKDPVHTIEAGAKMSAYFVVEGLKKLKNDPLKKYILKKPADMSTWQYAPSKDYRTLPVGQ</sequence>
<keyword evidence="2" id="KW-0378">Hydrolase</keyword>
<feature type="chain" id="PRO_5015612746" evidence="3">
    <location>
        <begin position="22"/>
        <end position="279"/>
    </location>
</feature>
<gene>
    <name evidence="5" type="ORF">C8P68_101616</name>
</gene>
<keyword evidence="6" id="KW-1185">Reference proteome</keyword>
<dbReference type="Pfam" id="PF13472">
    <property type="entry name" value="Lipase_GDSL_2"/>
    <property type="match status" value="1"/>
</dbReference>
<dbReference type="InterPro" id="IPR037459">
    <property type="entry name" value="RhgT-like"/>
</dbReference>
<dbReference type="PANTHER" id="PTHR43695:SF1">
    <property type="entry name" value="RHAMNOGALACTURONAN ACETYLESTERASE"/>
    <property type="match status" value="1"/>
</dbReference>
<proteinExistence type="inferred from homology"/>
<evidence type="ECO:0000313" key="5">
    <source>
        <dbReference type="EMBL" id="PTR01382.1"/>
    </source>
</evidence>
<name>A0A2T5JG21_9SPHI</name>
<dbReference type="EMBL" id="QAOQ01000001">
    <property type="protein sequence ID" value="PTR01382.1"/>
    <property type="molecule type" value="Genomic_DNA"/>
</dbReference>
<dbReference type="PANTHER" id="PTHR43695">
    <property type="entry name" value="PUTATIVE (AFU_ORTHOLOGUE AFUA_2G17250)-RELATED"/>
    <property type="match status" value="1"/>
</dbReference>
<evidence type="ECO:0000313" key="6">
    <source>
        <dbReference type="Proteomes" id="UP000244168"/>
    </source>
</evidence>
<evidence type="ECO:0000259" key="4">
    <source>
        <dbReference type="Pfam" id="PF13472"/>
    </source>
</evidence>
<dbReference type="Gene3D" id="3.40.50.1110">
    <property type="entry name" value="SGNH hydrolase"/>
    <property type="match status" value="1"/>
</dbReference>
<feature type="domain" description="SGNH hydrolase-type esterase" evidence="4">
    <location>
        <begin position="32"/>
        <end position="208"/>
    </location>
</feature>
<keyword evidence="3" id="KW-0732">Signal</keyword>
<accession>A0A2T5JG21</accession>
<reference evidence="5 6" key="1">
    <citation type="submission" date="2018-04" db="EMBL/GenBank/DDBJ databases">
        <title>Genomic Encyclopedia of Archaeal and Bacterial Type Strains, Phase II (KMG-II): from individual species to whole genera.</title>
        <authorList>
            <person name="Goeker M."/>
        </authorList>
    </citation>
    <scope>NUCLEOTIDE SEQUENCE [LARGE SCALE GENOMIC DNA]</scope>
    <source>
        <strain evidence="5 6">DSM 26809</strain>
    </source>
</reference>
<dbReference type="Proteomes" id="UP000244168">
    <property type="component" value="Unassembled WGS sequence"/>
</dbReference>
<evidence type="ECO:0000256" key="1">
    <source>
        <dbReference type="ARBA" id="ARBA00008668"/>
    </source>
</evidence>
<dbReference type="InterPro" id="IPR036514">
    <property type="entry name" value="SGNH_hydro_sf"/>
</dbReference>
<dbReference type="GO" id="GO:0016788">
    <property type="term" value="F:hydrolase activity, acting on ester bonds"/>
    <property type="evidence" value="ECO:0007669"/>
    <property type="project" value="UniProtKB-ARBA"/>
</dbReference>
<comment type="similarity">
    <text evidence="1">Belongs to the 'GDSL' lipolytic enzyme family.</text>
</comment>
<dbReference type="InterPro" id="IPR013830">
    <property type="entry name" value="SGNH_hydro"/>
</dbReference>
<evidence type="ECO:0000256" key="3">
    <source>
        <dbReference type="SAM" id="SignalP"/>
    </source>
</evidence>
<dbReference type="RefSeq" id="WP_107826774.1">
    <property type="nucleotide sequence ID" value="NZ_CP160205.1"/>
</dbReference>
<protein>
    <submittedName>
        <fullName evidence="5">Lysophospholipase L1-like esterase</fullName>
    </submittedName>
</protein>
<organism evidence="5 6">
    <name type="scientific">Mucilaginibacter yixingensis</name>
    <dbReference type="NCBI Taxonomy" id="1295612"/>
    <lineage>
        <taxon>Bacteria</taxon>
        <taxon>Pseudomonadati</taxon>
        <taxon>Bacteroidota</taxon>
        <taxon>Sphingobacteriia</taxon>
        <taxon>Sphingobacteriales</taxon>
        <taxon>Sphingobacteriaceae</taxon>
        <taxon>Mucilaginibacter</taxon>
    </lineage>
</organism>
<dbReference type="SUPFAM" id="SSF52266">
    <property type="entry name" value="SGNH hydrolase"/>
    <property type="match status" value="1"/>
</dbReference>
<dbReference type="AlphaFoldDB" id="A0A2T5JG21"/>
<evidence type="ECO:0000256" key="2">
    <source>
        <dbReference type="ARBA" id="ARBA00022801"/>
    </source>
</evidence>